<dbReference type="AlphaFoldDB" id="W2S7I5"/>
<evidence type="ECO:0000313" key="2">
    <source>
        <dbReference type="Proteomes" id="UP000030752"/>
    </source>
</evidence>
<dbReference type="Proteomes" id="UP000030752">
    <property type="component" value="Unassembled WGS sequence"/>
</dbReference>
<dbReference type="HOGENOM" id="CLU_1875352_0_0_1"/>
<gene>
    <name evidence="1" type="ORF">HMPREF1541_10873</name>
</gene>
<dbReference type="PANTHER" id="PTHR42699">
    <property type="match status" value="1"/>
</dbReference>
<reference evidence="1 2" key="1">
    <citation type="submission" date="2013-03" db="EMBL/GenBank/DDBJ databases">
        <title>The Genome Sequence of Phialophora europaea CBS 101466.</title>
        <authorList>
            <consortium name="The Broad Institute Genomics Platform"/>
            <person name="Cuomo C."/>
            <person name="de Hoog S."/>
            <person name="Gorbushina A."/>
            <person name="Walker B."/>
            <person name="Young S.K."/>
            <person name="Zeng Q."/>
            <person name="Gargeya S."/>
            <person name="Fitzgerald M."/>
            <person name="Haas B."/>
            <person name="Abouelleil A."/>
            <person name="Allen A.W."/>
            <person name="Alvarado L."/>
            <person name="Arachchi H.M."/>
            <person name="Berlin A.M."/>
            <person name="Chapman S.B."/>
            <person name="Gainer-Dewar J."/>
            <person name="Goldberg J."/>
            <person name="Griggs A."/>
            <person name="Gujja S."/>
            <person name="Hansen M."/>
            <person name="Howarth C."/>
            <person name="Imamovic A."/>
            <person name="Ireland A."/>
            <person name="Larimer J."/>
            <person name="McCowan C."/>
            <person name="Murphy C."/>
            <person name="Pearson M."/>
            <person name="Poon T.W."/>
            <person name="Priest M."/>
            <person name="Roberts A."/>
            <person name="Saif S."/>
            <person name="Shea T."/>
            <person name="Sisk P."/>
            <person name="Sykes S."/>
            <person name="Wortman J."/>
            <person name="Nusbaum C."/>
            <person name="Birren B."/>
        </authorList>
    </citation>
    <scope>NUCLEOTIDE SEQUENCE [LARGE SCALE GENOMIC DNA]</scope>
    <source>
        <strain evidence="1 2">CBS 101466</strain>
    </source>
</reference>
<dbReference type="GO" id="GO:0019346">
    <property type="term" value="P:transsulfuration"/>
    <property type="evidence" value="ECO:0007669"/>
    <property type="project" value="TreeGrafter"/>
</dbReference>
<proteinExistence type="predicted"/>
<dbReference type="OrthoDB" id="10047078at2759"/>
<name>W2S7I5_CYPE1</name>
<dbReference type="STRING" id="1220924.W2S7I5"/>
<sequence length="136" mass="15323">MAVSRDSLTTRTFDIGRQRLWVVFMNAKGAPRRAMYWVNTGAGISTRQAQEALKSIDTFKEVDSKIASELTSAEGSANTIHDALRERIISIVNHHPLTTENRPTVIDVFLFPTGMAAIYRIHRYILAKYQPIRASC</sequence>
<dbReference type="InterPro" id="IPR051750">
    <property type="entry name" value="Trans-sulfuration_enzymes"/>
</dbReference>
<evidence type="ECO:0000313" key="1">
    <source>
        <dbReference type="EMBL" id="ETN44008.1"/>
    </source>
</evidence>
<protein>
    <submittedName>
        <fullName evidence="1">Uncharacterized protein</fullName>
    </submittedName>
</protein>
<dbReference type="PANTHER" id="PTHR42699:SF1">
    <property type="entry name" value="CYSTATHIONINE GAMMA-SYNTHASE-RELATED"/>
    <property type="match status" value="1"/>
</dbReference>
<dbReference type="EMBL" id="KB822716">
    <property type="protein sequence ID" value="ETN44008.1"/>
    <property type="molecule type" value="Genomic_DNA"/>
</dbReference>
<dbReference type="GO" id="GO:0003962">
    <property type="term" value="F:cystathionine gamma-synthase activity"/>
    <property type="evidence" value="ECO:0007669"/>
    <property type="project" value="TreeGrafter"/>
</dbReference>
<accession>W2S7I5</accession>
<dbReference type="VEuPathDB" id="FungiDB:HMPREF1541_10873"/>
<organism evidence="1 2">
    <name type="scientific">Cyphellophora europaea (strain CBS 101466)</name>
    <name type="common">Phialophora europaea</name>
    <dbReference type="NCBI Taxonomy" id="1220924"/>
    <lineage>
        <taxon>Eukaryota</taxon>
        <taxon>Fungi</taxon>
        <taxon>Dikarya</taxon>
        <taxon>Ascomycota</taxon>
        <taxon>Pezizomycotina</taxon>
        <taxon>Eurotiomycetes</taxon>
        <taxon>Chaetothyriomycetidae</taxon>
        <taxon>Chaetothyriales</taxon>
        <taxon>Cyphellophoraceae</taxon>
        <taxon>Cyphellophora</taxon>
    </lineage>
</organism>
<dbReference type="InParanoid" id="W2S7I5"/>
<dbReference type="RefSeq" id="XP_008713764.1">
    <property type="nucleotide sequence ID" value="XM_008715542.1"/>
</dbReference>
<dbReference type="GeneID" id="19978212"/>
<keyword evidence="2" id="KW-1185">Reference proteome</keyword>